<feature type="signal peptide" evidence="1">
    <location>
        <begin position="1"/>
        <end position="21"/>
    </location>
</feature>
<reference evidence="2 3" key="1">
    <citation type="submission" date="2024-10" db="EMBL/GenBank/DDBJ databases">
        <title>Paracoccus drimophilus sp. nov., a novel bacterium from corn roots in Hunan.</title>
        <authorList>
            <person name="Li X."/>
        </authorList>
    </citation>
    <scope>NUCLEOTIDE SEQUENCE [LARGE SCALE GENOMIC DNA]</scope>
    <source>
        <strain evidence="2 3">NGMCC 1.201697</strain>
    </source>
</reference>
<accession>A0ABW7LPM5</accession>
<gene>
    <name evidence="2" type="ORF">ACHFJ0_15765</name>
</gene>
<protein>
    <submittedName>
        <fullName evidence="2">Uncharacterized protein</fullName>
    </submittedName>
</protein>
<sequence>MLRRLVILAIAALSLAGSASAAPIDRSALLAKAVEGAKVCAQTMPDSRATSEALKGLGFKLSDANGPLKAYTAFNNKVVVALTSPSNHSEACIVAVGKLTDAEAMQLLQPWLAASAAQPIPVNGKFTHAWRGKFRGGPIELAITRNTNLYYFTGRAILARTAQNP</sequence>
<dbReference type="EMBL" id="JBIMPR010000012">
    <property type="protein sequence ID" value="MFH5775709.1"/>
    <property type="molecule type" value="Genomic_DNA"/>
</dbReference>
<feature type="chain" id="PRO_5046127318" evidence="1">
    <location>
        <begin position="22"/>
        <end position="165"/>
    </location>
</feature>
<keyword evidence="1" id="KW-0732">Signal</keyword>
<comment type="caution">
    <text evidence="2">The sequence shown here is derived from an EMBL/GenBank/DDBJ whole genome shotgun (WGS) entry which is preliminary data.</text>
</comment>
<keyword evidence="3" id="KW-1185">Reference proteome</keyword>
<evidence type="ECO:0000313" key="2">
    <source>
        <dbReference type="EMBL" id="MFH5775709.1"/>
    </source>
</evidence>
<name>A0ABW7LPM5_9RHOB</name>
<dbReference type="Proteomes" id="UP001609376">
    <property type="component" value="Unassembled WGS sequence"/>
</dbReference>
<organism evidence="2 3">
    <name type="scientific">Paracoccus broussonetiae subsp. drimophilus</name>
    <dbReference type="NCBI Taxonomy" id="3373869"/>
    <lineage>
        <taxon>Bacteria</taxon>
        <taxon>Pseudomonadati</taxon>
        <taxon>Pseudomonadota</taxon>
        <taxon>Alphaproteobacteria</taxon>
        <taxon>Rhodobacterales</taxon>
        <taxon>Paracoccaceae</taxon>
        <taxon>Paracoccus</taxon>
        <taxon>Paracoccus broussonetiae</taxon>
    </lineage>
</organism>
<evidence type="ECO:0000313" key="3">
    <source>
        <dbReference type="Proteomes" id="UP001609376"/>
    </source>
</evidence>
<proteinExistence type="predicted"/>
<dbReference type="RefSeq" id="WP_395134914.1">
    <property type="nucleotide sequence ID" value="NZ_JBIMPR010000012.1"/>
</dbReference>
<evidence type="ECO:0000256" key="1">
    <source>
        <dbReference type="SAM" id="SignalP"/>
    </source>
</evidence>